<dbReference type="CDD" id="cd00293">
    <property type="entry name" value="USP-like"/>
    <property type="match status" value="1"/>
</dbReference>
<dbReference type="InterPro" id="IPR006015">
    <property type="entry name" value="Universal_stress_UspA"/>
</dbReference>
<name>A0A6B0VMX0_9EURY</name>
<dbReference type="SUPFAM" id="SSF52402">
    <property type="entry name" value="Adenine nucleotide alpha hydrolases-like"/>
    <property type="match status" value="1"/>
</dbReference>
<comment type="caution">
    <text evidence="3">The sequence shown here is derived from an EMBL/GenBank/DDBJ whole genome shotgun (WGS) entry which is preliminary data.</text>
</comment>
<reference evidence="3 4" key="1">
    <citation type="submission" date="2020-01" db="EMBL/GenBank/DDBJ databases">
        <title>Natronorubrum sp. JWXQ-INN 674 isolated from Inner Mongolia Autonomous Region of China.</title>
        <authorList>
            <person name="Xue Q."/>
        </authorList>
    </citation>
    <scope>NUCLEOTIDE SEQUENCE [LARGE SCALE GENOMIC DNA]</scope>
    <source>
        <strain evidence="3 4">JWXQ-INN-674</strain>
    </source>
</reference>
<dbReference type="RefSeq" id="WP_160064571.1">
    <property type="nucleotide sequence ID" value="NZ_WUYX01000027.1"/>
</dbReference>
<comment type="similarity">
    <text evidence="1">Belongs to the universal stress protein A family.</text>
</comment>
<gene>
    <name evidence="3" type="ORF">GS429_08565</name>
</gene>
<protein>
    <submittedName>
        <fullName evidence="3">Universal stress protein</fullName>
    </submittedName>
</protein>
<evidence type="ECO:0000256" key="1">
    <source>
        <dbReference type="ARBA" id="ARBA00008791"/>
    </source>
</evidence>
<dbReference type="AlphaFoldDB" id="A0A6B0VMX0"/>
<dbReference type="OrthoDB" id="105697at2157"/>
<proteinExistence type="inferred from homology"/>
<dbReference type="InterPro" id="IPR014729">
    <property type="entry name" value="Rossmann-like_a/b/a_fold"/>
</dbReference>
<evidence type="ECO:0000259" key="2">
    <source>
        <dbReference type="Pfam" id="PF00582"/>
    </source>
</evidence>
<dbReference type="PRINTS" id="PR01438">
    <property type="entry name" value="UNVRSLSTRESS"/>
</dbReference>
<accession>A0A6B0VMX0</accession>
<dbReference type="Gene3D" id="3.40.50.620">
    <property type="entry name" value="HUPs"/>
    <property type="match status" value="1"/>
</dbReference>
<dbReference type="EMBL" id="WUYX01000027">
    <property type="protein sequence ID" value="MXV62112.1"/>
    <property type="molecule type" value="Genomic_DNA"/>
</dbReference>
<dbReference type="InterPro" id="IPR006016">
    <property type="entry name" value="UspA"/>
</dbReference>
<dbReference type="PANTHER" id="PTHR46268:SF24">
    <property type="entry name" value="UNIVERSAL STRESS PROTEIN"/>
    <property type="match status" value="1"/>
</dbReference>
<dbReference type="Proteomes" id="UP000434101">
    <property type="component" value="Unassembled WGS sequence"/>
</dbReference>
<dbReference type="Pfam" id="PF00582">
    <property type="entry name" value="Usp"/>
    <property type="match status" value="1"/>
</dbReference>
<dbReference type="PANTHER" id="PTHR46268">
    <property type="entry name" value="STRESS RESPONSE PROTEIN NHAX"/>
    <property type="match status" value="1"/>
</dbReference>
<evidence type="ECO:0000313" key="4">
    <source>
        <dbReference type="Proteomes" id="UP000434101"/>
    </source>
</evidence>
<organism evidence="3 4">
    <name type="scientific">Natronorubrum halalkaliphilum</name>
    <dbReference type="NCBI Taxonomy" id="2691917"/>
    <lineage>
        <taxon>Archaea</taxon>
        <taxon>Methanobacteriati</taxon>
        <taxon>Methanobacteriota</taxon>
        <taxon>Stenosarchaea group</taxon>
        <taxon>Halobacteria</taxon>
        <taxon>Halobacteriales</taxon>
        <taxon>Natrialbaceae</taxon>
        <taxon>Natronorubrum</taxon>
    </lineage>
</organism>
<feature type="domain" description="UspA" evidence="2">
    <location>
        <begin position="1"/>
        <end position="141"/>
    </location>
</feature>
<sequence>MTQQVLVPVDGSDPARSAAAHAVEQFPNAEITLLYVIDPKSEYSRTRSYPGYTGDDEFTNEREKAEHILESVRNELPSGIDVRSEIEGGNPARTIVAYSDDNDVSHVVIGSHGRQGPARYLLGSVAETVVRRSAVPVTVIRSE</sequence>
<keyword evidence="4" id="KW-1185">Reference proteome</keyword>
<evidence type="ECO:0000313" key="3">
    <source>
        <dbReference type="EMBL" id="MXV62112.1"/>
    </source>
</evidence>